<feature type="region of interest" description="Disordered" evidence="1">
    <location>
        <begin position="86"/>
        <end position="108"/>
    </location>
</feature>
<evidence type="ECO:0000313" key="2">
    <source>
        <dbReference type="EMBL" id="SAI20101.1"/>
    </source>
</evidence>
<name>A0A157NFT7_9BORD</name>
<organism evidence="2 3">
    <name type="scientific">Bordetella ansorpii</name>
    <dbReference type="NCBI Taxonomy" id="288768"/>
    <lineage>
        <taxon>Bacteria</taxon>
        <taxon>Pseudomonadati</taxon>
        <taxon>Pseudomonadota</taxon>
        <taxon>Betaproteobacteria</taxon>
        <taxon>Burkholderiales</taxon>
        <taxon>Alcaligenaceae</taxon>
        <taxon>Bordetella</taxon>
    </lineage>
</organism>
<accession>A0A157NFT7</accession>
<dbReference type="AlphaFoldDB" id="A0A157NFT7"/>
<dbReference type="RefSeq" id="WP_066410520.1">
    <property type="nucleotide sequence ID" value="NZ_FKBS01000014.1"/>
</dbReference>
<gene>
    <name evidence="2" type="ORF">SAMEA1982600_01630</name>
</gene>
<dbReference type="EMBL" id="FKBS01000014">
    <property type="protein sequence ID" value="SAI20101.1"/>
    <property type="molecule type" value="Genomic_DNA"/>
</dbReference>
<evidence type="ECO:0000256" key="1">
    <source>
        <dbReference type="SAM" id="MobiDB-lite"/>
    </source>
</evidence>
<evidence type="ECO:0000313" key="3">
    <source>
        <dbReference type="Proteomes" id="UP000077037"/>
    </source>
</evidence>
<dbReference type="Proteomes" id="UP000077037">
    <property type="component" value="Unassembled WGS sequence"/>
</dbReference>
<feature type="region of interest" description="Disordered" evidence="1">
    <location>
        <begin position="136"/>
        <end position="168"/>
    </location>
</feature>
<protein>
    <submittedName>
        <fullName evidence="2">Uncharacterized protein</fullName>
    </submittedName>
</protein>
<proteinExistence type="predicted"/>
<feature type="compositionally biased region" description="Pro residues" evidence="1">
    <location>
        <begin position="140"/>
        <end position="155"/>
    </location>
</feature>
<reference evidence="2 3" key="1">
    <citation type="submission" date="2016-03" db="EMBL/GenBank/DDBJ databases">
        <authorList>
            <consortium name="Pathogen Informatics"/>
        </authorList>
    </citation>
    <scope>NUCLEOTIDE SEQUENCE [LARGE SCALE GENOMIC DNA]</scope>
    <source>
        <strain evidence="2 3">NCTC13364</strain>
    </source>
</reference>
<sequence length="168" mass="17395">MLFGLLLFALTLRALVPAGYMPDVQALREGRLALEFCAAAGGLPMALHTPPHTPGMHHGMDHAVMVRVEMPGMEMPGMEMPGMEMARGSPALDHGSHDHGSDHSSAAGQECPFGLVAHQALDTPVALGVAPMRVSGRAQLPPPADSPAPPMPAAGPPLGQRAPPVLFG</sequence>